<accession>A0A1J5S7X9</accession>
<protein>
    <recommendedName>
        <fullName evidence="2">Lipoprotein</fullName>
    </recommendedName>
</protein>
<dbReference type="EMBL" id="MLJW01000059">
    <property type="protein sequence ID" value="OIR04234.1"/>
    <property type="molecule type" value="Genomic_DNA"/>
</dbReference>
<evidence type="ECO:0008006" key="2">
    <source>
        <dbReference type="Google" id="ProtNLM"/>
    </source>
</evidence>
<dbReference type="AlphaFoldDB" id="A0A1J5S7X9"/>
<proteinExistence type="predicted"/>
<name>A0A1J5S7X9_9ZZZZ</name>
<organism evidence="1">
    <name type="scientific">mine drainage metagenome</name>
    <dbReference type="NCBI Taxonomy" id="410659"/>
    <lineage>
        <taxon>unclassified sequences</taxon>
        <taxon>metagenomes</taxon>
        <taxon>ecological metagenomes</taxon>
    </lineage>
</organism>
<reference evidence="1" key="1">
    <citation type="submission" date="2016-10" db="EMBL/GenBank/DDBJ databases">
        <title>Sequence of Gallionella enrichment culture.</title>
        <authorList>
            <person name="Poehlein A."/>
            <person name="Muehling M."/>
            <person name="Daniel R."/>
        </authorList>
    </citation>
    <scope>NUCLEOTIDE SEQUENCE</scope>
</reference>
<gene>
    <name evidence="1" type="ORF">GALL_137160</name>
</gene>
<evidence type="ECO:0000313" key="1">
    <source>
        <dbReference type="EMBL" id="OIR04234.1"/>
    </source>
</evidence>
<comment type="caution">
    <text evidence="1">The sequence shown here is derived from an EMBL/GenBank/DDBJ whole genome shotgun (WGS) entry which is preliminary data.</text>
</comment>
<dbReference type="PROSITE" id="PS51257">
    <property type="entry name" value="PROKAR_LIPOPROTEIN"/>
    <property type="match status" value="1"/>
</dbReference>
<sequence length="114" mass="12209">MMKALRRSSRLICSTLVPILAGSMLIAGCRTVPVVPHALTCDASAELLASKCPPPKPLADNATFAALVDTMQADRQALRECGMTVDALIKTIRQCNHATDEYNRKIDAINSAGK</sequence>